<evidence type="ECO:0000256" key="19">
    <source>
        <dbReference type="ARBA" id="ARBA00023411"/>
    </source>
</evidence>
<keyword evidence="15 21" id="KW-0067">ATP-binding</keyword>
<dbReference type="InterPro" id="IPR047480">
    <property type="entry name" value="C1_DGKeta_rpt2"/>
</dbReference>
<evidence type="ECO:0000256" key="2">
    <source>
        <dbReference type="ARBA" id="ARBA00004496"/>
    </source>
</evidence>
<evidence type="ECO:0000313" key="28">
    <source>
        <dbReference type="Proteomes" id="UP000694552"/>
    </source>
</evidence>
<dbReference type="AlphaFoldDB" id="A0A8C8EDG9"/>
<dbReference type="Pfam" id="PF07647">
    <property type="entry name" value="SAM_2"/>
    <property type="match status" value="1"/>
</dbReference>
<evidence type="ECO:0000256" key="12">
    <source>
        <dbReference type="ARBA" id="ARBA00022771"/>
    </source>
</evidence>
<keyword evidence="17" id="KW-0472">Membrane</keyword>
<keyword evidence="12" id="KW-0863">Zinc-finger</keyword>
<dbReference type="CDD" id="cd20894">
    <property type="entry name" value="C1_DGKeta_rpt2"/>
    <property type="match status" value="1"/>
</dbReference>
<dbReference type="InterPro" id="IPR017438">
    <property type="entry name" value="ATP-NAD_kinase_N"/>
</dbReference>
<dbReference type="Pfam" id="PF00130">
    <property type="entry name" value="C1_1"/>
    <property type="match status" value="2"/>
</dbReference>
<evidence type="ECO:0000259" key="26">
    <source>
        <dbReference type="PROSITE" id="PS50146"/>
    </source>
</evidence>
<evidence type="ECO:0000256" key="16">
    <source>
        <dbReference type="ARBA" id="ARBA00023098"/>
    </source>
</evidence>
<dbReference type="SUPFAM" id="SSF111331">
    <property type="entry name" value="NAD kinase/diacylglycerol kinase-like"/>
    <property type="match status" value="1"/>
</dbReference>
<comment type="pathway">
    <text evidence="3">Lipid metabolism; glycerolipid metabolism.</text>
</comment>
<dbReference type="InterPro" id="IPR002219">
    <property type="entry name" value="PKC_DAG/PE"/>
</dbReference>
<organism evidence="27 28">
    <name type="scientific">Otus sunia</name>
    <name type="common">Oriental scops-owl</name>
    <dbReference type="NCBI Taxonomy" id="257818"/>
    <lineage>
        <taxon>Eukaryota</taxon>
        <taxon>Metazoa</taxon>
        <taxon>Chordata</taxon>
        <taxon>Craniata</taxon>
        <taxon>Vertebrata</taxon>
        <taxon>Euteleostomi</taxon>
        <taxon>Archelosauria</taxon>
        <taxon>Archosauria</taxon>
        <taxon>Dinosauria</taxon>
        <taxon>Saurischia</taxon>
        <taxon>Theropoda</taxon>
        <taxon>Coelurosauria</taxon>
        <taxon>Aves</taxon>
        <taxon>Neognathae</taxon>
        <taxon>Neoaves</taxon>
        <taxon>Telluraves</taxon>
        <taxon>Strigiformes</taxon>
        <taxon>Strigidae</taxon>
        <taxon>Otus</taxon>
    </lineage>
</organism>
<dbReference type="Ensembl" id="ENSOSUT00000019941.1">
    <property type="protein sequence ID" value="ENSOSUP00000019317.1"/>
    <property type="gene ID" value="ENSOSUG00000008283.1"/>
</dbReference>
<dbReference type="CDD" id="cd09576">
    <property type="entry name" value="SAM_DGK-eta"/>
    <property type="match status" value="1"/>
</dbReference>
<dbReference type="Gene3D" id="3.30.60.20">
    <property type="match status" value="2"/>
</dbReference>
<dbReference type="CDD" id="cd20848">
    <property type="entry name" value="C1_DGKeta_rpt1"/>
    <property type="match status" value="1"/>
</dbReference>
<dbReference type="FunFam" id="2.60.200.40:FF:000001">
    <property type="entry name" value="Diacylglycerol kinase"/>
    <property type="match status" value="1"/>
</dbReference>
<keyword evidence="16" id="KW-0443">Lipid metabolism</keyword>
<protein>
    <recommendedName>
        <fullName evidence="21">Diacylglycerol kinase</fullName>
        <shortName evidence="21">DAG kinase</shortName>
        <ecNumber evidence="21">2.7.1.107</ecNumber>
    </recommendedName>
</protein>
<dbReference type="PROSITE" id="PS50003">
    <property type="entry name" value="PH_DOMAIN"/>
    <property type="match status" value="1"/>
</dbReference>
<keyword evidence="14" id="KW-0862">Zinc</keyword>
<proteinExistence type="inferred from homology"/>
<dbReference type="Gene3D" id="2.30.29.30">
    <property type="entry name" value="Pleckstrin-homology domain (PH domain)/Phosphotyrosine-binding domain (PTB)"/>
    <property type="match status" value="1"/>
</dbReference>
<evidence type="ECO:0000256" key="4">
    <source>
        <dbReference type="ARBA" id="ARBA00009280"/>
    </source>
</evidence>
<dbReference type="GO" id="GO:0004143">
    <property type="term" value="F:ATP-dependent diacylglycerol kinase activity"/>
    <property type="evidence" value="ECO:0007669"/>
    <property type="project" value="UniProtKB-EC"/>
</dbReference>
<dbReference type="SUPFAM" id="SSF50729">
    <property type="entry name" value="PH domain-like"/>
    <property type="match status" value="1"/>
</dbReference>
<dbReference type="GO" id="GO:0005737">
    <property type="term" value="C:cytoplasm"/>
    <property type="evidence" value="ECO:0007669"/>
    <property type="project" value="UniProtKB-SubCell"/>
</dbReference>
<feature type="domain" description="Phorbol-ester/DAG-type" evidence="24">
    <location>
        <begin position="233"/>
        <end position="284"/>
    </location>
</feature>
<dbReference type="FunFam" id="3.30.60.20:FF:000002">
    <property type="entry name" value="Diacylglycerol kinase"/>
    <property type="match status" value="1"/>
</dbReference>
<dbReference type="InterPro" id="IPR001206">
    <property type="entry name" value="Diacylglycerol_kinase_cat_dom"/>
</dbReference>
<dbReference type="GO" id="GO:0007200">
    <property type="term" value="P:phospholipase C-activating G protein-coupled receptor signaling pathway"/>
    <property type="evidence" value="ECO:0007669"/>
    <property type="project" value="InterPro"/>
</dbReference>
<evidence type="ECO:0000259" key="23">
    <source>
        <dbReference type="PROSITE" id="PS50003"/>
    </source>
</evidence>
<keyword evidence="5" id="KW-1003">Cell membrane</keyword>
<keyword evidence="9" id="KW-0479">Metal-binding</keyword>
<evidence type="ECO:0000256" key="1">
    <source>
        <dbReference type="ARBA" id="ARBA00004236"/>
    </source>
</evidence>
<keyword evidence="13 21" id="KW-0418">Kinase</keyword>
<comment type="catalytic activity">
    <reaction evidence="19">
        <text>a 1,2-diacyl-sn-glycerol + ATP = a 1,2-diacyl-sn-glycero-3-phosphate + ADP + H(+)</text>
        <dbReference type="Rhea" id="RHEA:10272"/>
        <dbReference type="ChEBI" id="CHEBI:15378"/>
        <dbReference type="ChEBI" id="CHEBI:17815"/>
        <dbReference type="ChEBI" id="CHEBI:30616"/>
        <dbReference type="ChEBI" id="CHEBI:58608"/>
        <dbReference type="ChEBI" id="CHEBI:456216"/>
        <dbReference type="EC" id="2.7.1.107"/>
    </reaction>
    <physiologicalReaction direction="left-to-right" evidence="19">
        <dbReference type="Rhea" id="RHEA:10273"/>
    </physiologicalReaction>
</comment>
<dbReference type="GO" id="GO:0005886">
    <property type="term" value="C:plasma membrane"/>
    <property type="evidence" value="ECO:0007669"/>
    <property type="project" value="UniProtKB-SubCell"/>
</dbReference>
<dbReference type="InterPro" id="IPR054474">
    <property type="entry name" value="DGKD_4H"/>
</dbReference>
<dbReference type="SMART" id="SM00233">
    <property type="entry name" value="PH"/>
    <property type="match status" value="1"/>
</dbReference>
<evidence type="ECO:0000313" key="27">
    <source>
        <dbReference type="Ensembl" id="ENSOSUP00000019317.1"/>
    </source>
</evidence>
<dbReference type="FunFam" id="1.10.150.50:FF:000021">
    <property type="entry name" value="Diacylglycerol kinase"/>
    <property type="match status" value="1"/>
</dbReference>
<feature type="domain" description="Phorbol-ester/DAG-type" evidence="24">
    <location>
        <begin position="161"/>
        <end position="211"/>
    </location>
</feature>
<feature type="domain" description="PH" evidence="23">
    <location>
        <begin position="51"/>
        <end position="144"/>
    </location>
</feature>
<dbReference type="InterPro" id="IPR013761">
    <property type="entry name" value="SAM/pointed_sf"/>
</dbReference>
<evidence type="ECO:0000256" key="20">
    <source>
        <dbReference type="ARBA" id="ARBA00060536"/>
    </source>
</evidence>
<dbReference type="Gene3D" id="3.40.50.10330">
    <property type="entry name" value="Probable inorganic polyphosphate/atp-NAD kinase, domain 1"/>
    <property type="match status" value="1"/>
</dbReference>
<sequence>MSGAGIPQQPQPQPPAAAGPADESSDSEGEHEGPQKLIRKVSTSGQIRSKTSIKEGLLLKQTSSFQRWKKRYFKLRGRTLYYAKDSKSLIFDEVDLSDASVAESSTKNVNNSFTIITPFRRLILCAENRKEMEDWISSLKSVQSREHYETAQFNVEHFSGMHNWYACSHARPTFCNVCRESLSGVTSHGLSCEVCKFKAHKRCAVRATNNCKWTTLASIGKDIIEDEDGIAMPHQWLEGNLPVSAKCAVCDKTCGSVLRLQDWKCLWCKAMVHTACKDLYPRKCPLGQCKVSIIPPTALNSIDSDGFWKATCPPSCASPLLVFVNSKSGDNQGVKFLRRFKQSLNPAQVFDLMNGGPHLGLRLFQKFDNFRILVCGGDGSVGWVLSEIDKLSLHKQCQLGVLPLGTGNDLARVLGWGGSCDDDTQLPQILEKLERASTKMLDRWSIMSYELKLPAKPSILPVTTEDLFSLCFQISAYEDSVAAHLAKILNSDQHSVVISSAKILCETVKDFVAKIGKTYEKPMENAEEADAMAIKCSELNEKLDLLLQALHTEAQAAPILPGITPPIVEEEAEEFSSEESLSESKEQLAECVSKSSTQKLFKPREQLMLRANSLKKAVRQIIEQAEKGAHQQLLFYFICTVKTAPRSPDRRTSRGVHSQTGSFSAPALAASKENLPVLNTRIICPGNYDFEICCSLYYFNIAFCAPSCCRITIFTSCPEFGYSEKCVMNNYFGIGLDAKISLEFNNKREEHPEKCRSRTKNMMWYGVLGTKELLQRTYKNLEQKVQLECDGQYIPLPSLQGIAVLNIPSYAGGTNFWGGTKEDDIFGAPSFDDKILEVVAVFGSMQMAVSRVIKLQHHRIAQCRSVKITILGDEGVPVQVDGEAWIQPPGVIKIIHKNRAQMLTRDRAFENTLKSWEDKQKYDSCKPVIRSPLYPQQAVELATEEEVAQIHLCSQAAEELITRICEAAKIHGLLEQELAHAVNACSHIICFHHLFTLSSYLFVCGNNISRFKLYILIKLKILFFRPVYKQQLEAPHEELLSDALHSVEIELRKLAEIPWLYYDPPLDYAKRNNRSTVFRIVPKFKKEKVQKHKTSPQPVQKWGTDEVAAWLDLLSLGEYKEIFISHDIRGSELLHLERRDLKDLGITKVGHMKRILQGIKELGKNTSLSEV</sequence>
<name>A0A8C8EDG9_9STRI</name>
<evidence type="ECO:0000256" key="13">
    <source>
        <dbReference type="ARBA" id="ARBA00022777"/>
    </source>
</evidence>
<dbReference type="SMART" id="SM00454">
    <property type="entry name" value="SAM"/>
    <property type="match status" value="1"/>
</dbReference>
<dbReference type="Pfam" id="PF00169">
    <property type="entry name" value="PH"/>
    <property type="match status" value="1"/>
</dbReference>
<dbReference type="PANTHER" id="PTHR11255:SF37">
    <property type="entry name" value="DIACYLGLYCEROL KINASE ETA"/>
    <property type="match status" value="1"/>
</dbReference>
<keyword evidence="6" id="KW-0963">Cytoplasm</keyword>
<dbReference type="SMART" id="SM00046">
    <property type="entry name" value="DAGKc"/>
    <property type="match status" value="1"/>
</dbReference>
<dbReference type="GO" id="GO:0005524">
    <property type="term" value="F:ATP binding"/>
    <property type="evidence" value="ECO:0007669"/>
    <property type="project" value="UniProtKB-KW"/>
</dbReference>
<dbReference type="Pfam" id="PF00609">
    <property type="entry name" value="DAGK_acc"/>
    <property type="match status" value="1"/>
</dbReference>
<evidence type="ECO:0000256" key="15">
    <source>
        <dbReference type="ARBA" id="ARBA00022840"/>
    </source>
</evidence>
<evidence type="ECO:0000256" key="10">
    <source>
        <dbReference type="ARBA" id="ARBA00022737"/>
    </source>
</evidence>
<evidence type="ECO:0000256" key="11">
    <source>
        <dbReference type="ARBA" id="ARBA00022741"/>
    </source>
</evidence>
<keyword evidence="28" id="KW-1185">Reference proteome</keyword>
<evidence type="ECO:0000256" key="8">
    <source>
        <dbReference type="ARBA" id="ARBA00022679"/>
    </source>
</evidence>
<dbReference type="GO" id="GO:0046486">
    <property type="term" value="P:glycerolipid metabolic process"/>
    <property type="evidence" value="ECO:0007669"/>
    <property type="project" value="UniProtKB-UniPathway"/>
</dbReference>
<comment type="similarity">
    <text evidence="4 21">Belongs to the eukaryotic diacylglycerol kinase family.</text>
</comment>
<dbReference type="Gene3D" id="2.60.200.40">
    <property type="match status" value="1"/>
</dbReference>
<comment type="pathway">
    <text evidence="20">Glycerolipid metabolism.</text>
</comment>
<dbReference type="SMART" id="SM00109">
    <property type="entry name" value="C1"/>
    <property type="match status" value="2"/>
</dbReference>
<dbReference type="FunFam" id="3.30.60.20:FF:000029">
    <property type="entry name" value="Diacylglycerol kinase"/>
    <property type="match status" value="1"/>
</dbReference>
<evidence type="ECO:0000256" key="7">
    <source>
        <dbReference type="ARBA" id="ARBA00022553"/>
    </source>
</evidence>
<dbReference type="PROSITE" id="PS00479">
    <property type="entry name" value="ZF_DAG_PE_1"/>
    <property type="match status" value="1"/>
</dbReference>
<dbReference type="SMART" id="SM00045">
    <property type="entry name" value="DAGKa"/>
    <property type="match status" value="1"/>
</dbReference>
<dbReference type="SUPFAM" id="SSF57889">
    <property type="entry name" value="Cysteine-rich domain"/>
    <property type="match status" value="2"/>
</dbReference>
<dbReference type="Pfam" id="PF00781">
    <property type="entry name" value="DAGK_cat"/>
    <property type="match status" value="1"/>
</dbReference>
<dbReference type="PROSITE" id="PS50105">
    <property type="entry name" value="SAM_DOMAIN"/>
    <property type="match status" value="1"/>
</dbReference>
<dbReference type="InterPro" id="IPR001849">
    <property type="entry name" value="PH_domain"/>
</dbReference>
<keyword evidence="8 21" id="KW-0808">Transferase</keyword>
<dbReference type="InterPro" id="IPR001660">
    <property type="entry name" value="SAM"/>
</dbReference>
<comment type="subcellular location">
    <subcellularLocation>
        <location evidence="1">Cell membrane</location>
    </subcellularLocation>
    <subcellularLocation>
        <location evidence="2">Cytoplasm</location>
    </subcellularLocation>
</comment>
<evidence type="ECO:0000256" key="6">
    <source>
        <dbReference type="ARBA" id="ARBA00022490"/>
    </source>
</evidence>
<evidence type="ECO:0000256" key="17">
    <source>
        <dbReference type="ARBA" id="ARBA00023136"/>
    </source>
</evidence>
<dbReference type="GO" id="GO:0008270">
    <property type="term" value="F:zinc ion binding"/>
    <property type="evidence" value="ECO:0007669"/>
    <property type="project" value="UniProtKB-KW"/>
</dbReference>
<dbReference type="InterPro" id="IPR016064">
    <property type="entry name" value="NAD/diacylglycerol_kinase_sf"/>
</dbReference>
<comment type="catalytic activity">
    <reaction evidence="18">
        <text>1,2-di-(9Z-octadecenoyl)-sn-glycerol + ATP = 1,2-di-(9Z-octadecenoyl)-sn-glycero-3-phosphate + ADP + H(+)</text>
        <dbReference type="Rhea" id="RHEA:40327"/>
        <dbReference type="ChEBI" id="CHEBI:15378"/>
        <dbReference type="ChEBI" id="CHEBI:30616"/>
        <dbReference type="ChEBI" id="CHEBI:52333"/>
        <dbReference type="ChEBI" id="CHEBI:74546"/>
        <dbReference type="ChEBI" id="CHEBI:456216"/>
    </reaction>
    <physiologicalReaction direction="left-to-right" evidence="18">
        <dbReference type="Rhea" id="RHEA:40328"/>
    </physiologicalReaction>
</comment>
<feature type="domain" description="DAGKc" evidence="26">
    <location>
        <begin position="315"/>
        <end position="450"/>
    </location>
</feature>
<evidence type="ECO:0000256" key="21">
    <source>
        <dbReference type="RuleBase" id="RU361128"/>
    </source>
</evidence>
<dbReference type="InterPro" id="IPR046349">
    <property type="entry name" value="C1-like_sf"/>
</dbReference>
<dbReference type="Proteomes" id="UP000694552">
    <property type="component" value="Unplaced"/>
</dbReference>
<reference evidence="27" key="1">
    <citation type="submission" date="2025-08" db="UniProtKB">
        <authorList>
            <consortium name="Ensembl"/>
        </authorList>
    </citation>
    <scope>IDENTIFICATION</scope>
</reference>
<evidence type="ECO:0000259" key="24">
    <source>
        <dbReference type="PROSITE" id="PS50081"/>
    </source>
</evidence>
<evidence type="ECO:0000256" key="18">
    <source>
        <dbReference type="ARBA" id="ARBA00023371"/>
    </source>
</evidence>
<dbReference type="FunFam" id="2.30.29.30:FF:000060">
    <property type="entry name" value="Diacylglycerol kinase"/>
    <property type="match status" value="1"/>
</dbReference>
<feature type="region of interest" description="Disordered" evidence="22">
    <location>
        <begin position="1"/>
        <end position="45"/>
    </location>
</feature>
<feature type="domain" description="SAM" evidence="25">
    <location>
        <begin position="1102"/>
        <end position="1165"/>
    </location>
</feature>
<dbReference type="InterPro" id="IPR000756">
    <property type="entry name" value="Diacylglycerol_kin_accessory"/>
</dbReference>
<evidence type="ECO:0000259" key="25">
    <source>
        <dbReference type="PROSITE" id="PS50105"/>
    </source>
</evidence>
<dbReference type="Pfam" id="PF22944">
    <property type="entry name" value="DGKD_4H"/>
    <property type="match status" value="1"/>
</dbReference>
<keyword evidence="11 21" id="KW-0547">Nucleotide-binding</keyword>
<dbReference type="CDD" id="cd13274">
    <property type="entry name" value="PH_DGK_type2"/>
    <property type="match status" value="1"/>
</dbReference>
<dbReference type="Gene3D" id="1.10.150.50">
    <property type="entry name" value="Transcription Factor, Ets-1"/>
    <property type="match status" value="1"/>
</dbReference>
<evidence type="ECO:0000256" key="3">
    <source>
        <dbReference type="ARBA" id="ARBA00005175"/>
    </source>
</evidence>
<dbReference type="UniPathway" id="UPA00230"/>
<evidence type="ECO:0000256" key="14">
    <source>
        <dbReference type="ARBA" id="ARBA00022833"/>
    </source>
</evidence>
<dbReference type="FunFam" id="3.40.50.10330:FF:000001">
    <property type="entry name" value="Diacylglycerol kinase"/>
    <property type="match status" value="1"/>
</dbReference>
<dbReference type="PANTHER" id="PTHR11255">
    <property type="entry name" value="DIACYLGLYCEROL KINASE"/>
    <property type="match status" value="1"/>
</dbReference>
<dbReference type="SUPFAM" id="SSF47769">
    <property type="entry name" value="SAM/Pointed domain"/>
    <property type="match status" value="1"/>
</dbReference>
<evidence type="ECO:0000256" key="5">
    <source>
        <dbReference type="ARBA" id="ARBA00022475"/>
    </source>
</evidence>
<evidence type="ECO:0000256" key="9">
    <source>
        <dbReference type="ARBA" id="ARBA00022723"/>
    </source>
</evidence>
<accession>A0A8C8EDG9</accession>
<dbReference type="InterPro" id="IPR011993">
    <property type="entry name" value="PH-like_dom_sf"/>
</dbReference>
<dbReference type="InterPro" id="IPR037607">
    <property type="entry name" value="DGK"/>
</dbReference>
<evidence type="ECO:0000256" key="22">
    <source>
        <dbReference type="SAM" id="MobiDB-lite"/>
    </source>
</evidence>
<keyword evidence="10" id="KW-0677">Repeat</keyword>
<dbReference type="PROSITE" id="PS50081">
    <property type="entry name" value="ZF_DAG_PE_2"/>
    <property type="match status" value="2"/>
</dbReference>
<dbReference type="EC" id="2.7.1.107" evidence="21"/>
<reference evidence="27" key="2">
    <citation type="submission" date="2025-09" db="UniProtKB">
        <authorList>
            <consortium name="Ensembl"/>
        </authorList>
    </citation>
    <scope>IDENTIFICATION</scope>
</reference>
<keyword evidence="7" id="KW-0597">Phosphoprotein</keyword>
<dbReference type="PROSITE" id="PS50146">
    <property type="entry name" value="DAGK"/>
    <property type="match status" value="1"/>
</dbReference>